<sequence length="117" mass="12004">MAWDAKGRATLAPVAIQSPRGQELLAGVAPELRLKTAHVVGPDGVVHSGGDAVAVVGRLLRGGLPVTLVARLVPWLVRSGYGVIASNRVTVSKAVPTAAKRRADAELARRSAPGTTA</sequence>
<reference evidence="1 2" key="1">
    <citation type="submission" date="2022-06" db="EMBL/GenBank/DDBJ databases">
        <title>Paraconexibacter antarcticus.</title>
        <authorList>
            <person name="Kim C.S."/>
        </authorList>
    </citation>
    <scope>NUCLEOTIDE SEQUENCE [LARGE SCALE GENOMIC DNA]</scope>
    <source>
        <strain evidence="1 2">02-257</strain>
    </source>
</reference>
<dbReference type="Proteomes" id="UP001056035">
    <property type="component" value="Chromosome"/>
</dbReference>
<keyword evidence="2" id="KW-1185">Reference proteome</keyword>
<dbReference type="EMBL" id="CP098502">
    <property type="protein sequence ID" value="UTI67066.1"/>
    <property type="molecule type" value="Genomic_DNA"/>
</dbReference>
<organism evidence="1 2">
    <name type="scientific">Paraconexibacter antarcticus</name>
    <dbReference type="NCBI Taxonomy" id="2949664"/>
    <lineage>
        <taxon>Bacteria</taxon>
        <taxon>Bacillati</taxon>
        <taxon>Actinomycetota</taxon>
        <taxon>Thermoleophilia</taxon>
        <taxon>Solirubrobacterales</taxon>
        <taxon>Paraconexibacteraceae</taxon>
        <taxon>Paraconexibacter</taxon>
    </lineage>
</organism>
<proteinExistence type="predicted"/>
<evidence type="ECO:0000313" key="2">
    <source>
        <dbReference type="Proteomes" id="UP001056035"/>
    </source>
</evidence>
<evidence type="ECO:0000313" key="1">
    <source>
        <dbReference type="EMBL" id="UTI67066.1"/>
    </source>
</evidence>
<accession>A0ABY5E0N7</accession>
<protein>
    <submittedName>
        <fullName evidence="1">Uncharacterized protein</fullName>
    </submittedName>
</protein>
<name>A0ABY5E0N7_9ACTN</name>
<gene>
    <name evidence="1" type="ORF">NBH00_09330</name>
</gene>